<dbReference type="Proteomes" id="UP001177670">
    <property type="component" value="Unassembled WGS sequence"/>
</dbReference>
<dbReference type="EMBL" id="JAHYIQ010000005">
    <property type="protein sequence ID" value="KAK1132118.1"/>
    <property type="molecule type" value="Genomic_DNA"/>
</dbReference>
<gene>
    <name evidence="1" type="ORF">K0M31_016253</name>
</gene>
<reference evidence="1" key="1">
    <citation type="submission" date="2021-10" db="EMBL/GenBank/DDBJ databases">
        <title>Melipona bicolor Genome sequencing and assembly.</title>
        <authorList>
            <person name="Araujo N.S."/>
            <person name="Arias M.C."/>
        </authorList>
    </citation>
    <scope>NUCLEOTIDE SEQUENCE</scope>
    <source>
        <strain evidence="1">USP_2M_L1-L4_2017</strain>
        <tissue evidence="1">Whole body</tissue>
    </source>
</reference>
<name>A0AA40KTA0_9HYME</name>
<organism evidence="1 2">
    <name type="scientific">Melipona bicolor</name>
    <dbReference type="NCBI Taxonomy" id="60889"/>
    <lineage>
        <taxon>Eukaryota</taxon>
        <taxon>Metazoa</taxon>
        <taxon>Ecdysozoa</taxon>
        <taxon>Arthropoda</taxon>
        <taxon>Hexapoda</taxon>
        <taxon>Insecta</taxon>
        <taxon>Pterygota</taxon>
        <taxon>Neoptera</taxon>
        <taxon>Endopterygota</taxon>
        <taxon>Hymenoptera</taxon>
        <taxon>Apocrita</taxon>
        <taxon>Aculeata</taxon>
        <taxon>Apoidea</taxon>
        <taxon>Anthophila</taxon>
        <taxon>Apidae</taxon>
        <taxon>Melipona</taxon>
    </lineage>
</organism>
<proteinExistence type="predicted"/>
<sequence>ILHNLVSQGEPEAHEFLVARDYKLLNATVCDTTRVQSVIACPTVTKNINTDRSSLVPLS</sequence>
<evidence type="ECO:0000313" key="1">
    <source>
        <dbReference type="EMBL" id="KAK1132118.1"/>
    </source>
</evidence>
<protein>
    <submittedName>
        <fullName evidence="1">Uncharacterized protein</fullName>
    </submittedName>
</protein>
<accession>A0AA40KTA0</accession>
<dbReference type="AlphaFoldDB" id="A0AA40KTA0"/>
<comment type="caution">
    <text evidence="1">The sequence shown here is derived from an EMBL/GenBank/DDBJ whole genome shotgun (WGS) entry which is preliminary data.</text>
</comment>
<keyword evidence="2" id="KW-1185">Reference proteome</keyword>
<evidence type="ECO:0000313" key="2">
    <source>
        <dbReference type="Proteomes" id="UP001177670"/>
    </source>
</evidence>
<feature type="non-terminal residue" evidence="1">
    <location>
        <position position="1"/>
    </location>
</feature>